<protein>
    <submittedName>
        <fullName evidence="2">JmjC domain-containing protein</fullName>
    </submittedName>
</protein>
<organism evidence="2">
    <name type="scientific">Tanacetum cinerariifolium</name>
    <name type="common">Dalmatian daisy</name>
    <name type="synonym">Chrysanthemum cinerariifolium</name>
    <dbReference type="NCBI Taxonomy" id="118510"/>
    <lineage>
        <taxon>Eukaryota</taxon>
        <taxon>Viridiplantae</taxon>
        <taxon>Streptophyta</taxon>
        <taxon>Embryophyta</taxon>
        <taxon>Tracheophyta</taxon>
        <taxon>Spermatophyta</taxon>
        <taxon>Magnoliopsida</taxon>
        <taxon>eudicotyledons</taxon>
        <taxon>Gunneridae</taxon>
        <taxon>Pentapetalae</taxon>
        <taxon>asterids</taxon>
        <taxon>campanulids</taxon>
        <taxon>Asterales</taxon>
        <taxon>Asteraceae</taxon>
        <taxon>Asteroideae</taxon>
        <taxon>Anthemideae</taxon>
        <taxon>Anthemidinae</taxon>
        <taxon>Tanacetum</taxon>
    </lineage>
</organism>
<proteinExistence type="predicted"/>
<evidence type="ECO:0000256" key="1">
    <source>
        <dbReference type="SAM" id="Coils"/>
    </source>
</evidence>
<dbReference type="EMBL" id="BKCJ010471331">
    <property type="protein sequence ID" value="GFA70008.1"/>
    <property type="molecule type" value="Genomic_DNA"/>
</dbReference>
<keyword evidence="1" id="KW-0175">Coiled coil</keyword>
<gene>
    <name evidence="2" type="ORF">Tci_641980</name>
</gene>
<reference evidence="2" key="1">
    <citation type="journal article" date="2019" name="Sci. Rep.">
        <title>Draft genome of Tanacetum cinerariifolium, the natural source of mosquito coil.</title>
        <authorList>
            <person name="Yamashiro T."/>
            <person name="Shiraishi A."/>
            <person name="Satake H."/>
            <person name="Nakayama K."/>
        </authorList>
    </citation>
    <scope>NUCLEOTIDE SEQUENCE</scope>
</reference>
<feature type="coiled-coil region" evidence="1">
    <location>
        <begin position="134"/>
        <end position="161"/>
    </location>
</feature>
<accession>A0A699K0M6</accession>
<comment type="caution">
    <text evidence="2">The sequence shown here is derived from an EMBL/GenBank/DDBJ whole genome shotgun (WGS) entry which is preliminary data.</text>
</comment>
<evidence type="ECO:0000313" key="2">
    <source>
        <dbReference type="EMBL" id="GFA70008.1"/>
    </source>
</evidence>
<name>A0A699K0M6_TANCI</name>
<sequence>MQKVHSLEAELHDHKRIFKDIVGNPCAHTDVPPGASAVHAATLVVPSGTSVVPAAALADPAGSLNVPDAASAVPAAASADPAGSQNILAAVTSSGALAGVSSKGKSPMVKDDIPVKARTFKQMEDDRLGEEVAKRLHDEELAQLERERAEAQRKRQQEVLDYAMYYYKSDWLNIRAQVKANAYLSKTLLGDDVFEDNFPARMAALIKKKRQTLAEQLFKERQNRPMTQAQQKAKSLGRKHMHKSKSTLLKLDLDAPAQTFLKVVVNEDSDDEDSNDEVWSAVVGWEVLPTPLGATNALYRIDGSTKHFATLRQILHMVDRQDLMKLYGLVVQYYETHHVAGAGMLFWGDLQVLFDSQAGERVLSMFTDASYPLSVKLMERMLMHKLEIGSDIVGNDLTTTEQLIQIIKNQLFAAQASSVS</sequence>
<dbReference type="AlphaFoldDB" id="A0A699K0M6"/>